<gene>
    <name evidence="2" type="ORF">GCM10009640_12730</name>
</gene>
<evidence type="ECO:0000313" key="3">
    <source>
        <dbReference type="Proteomes" id="UP001501266"/>
    </source>
</evidence>
<sequence length="286" mass="31878">MVDPLLLQLGVLTAAQLLQLGWTKAQVARAVRDGTLVRLRSGWLATPGADQHVSAAVGSGGCVACASALRLRGVWVPERLEQEHIRYPKRAGKTGCTRFGGLAPVRQAVDDLRLAFECLLRCGTAEDVIVVADSLLHLGLATEAELERWCEAAPIRIRNLLDRVDRAESGTETMVRLRLRSLGIAVRPQVSIWEGMRVDLLIGDRLVVECDSEQHHASWAQQQADRARDRELTARGYRPIRLTYRQIHDDWPAIERDLLAIVRAGDHRWPRSADVRRSAVPAAYRD</sequence>
<name>A0ABN1YSG0_9MICO</name>
<organism evidence="2 3">
    <name type="scientific">Agrococcus citreus</name>
    <dbReference type="NCBI Taxonomy" id="84643"/>
    <lineage>
        <taxon>Bacteria</taxon>
        <taxon>Bacillati</taxon>
        <taxon>Actinomycetota</taxon>
        <taxon>Actinomycetes</taxon>
        <taxon>Micrococcales</taxon>
        <taxon>Microbacteriaceae</taxon>
        <taxon>Agrococcus</taxon>
    </lineage>
</organism>
<dbReference type="RefSeq" id="WP_343918557.1">
    <property type="nucleotide sequence ID" value="NZ_BAAAKK010000003.1"/>
</dbReference>
<dbReference type="InterPro" id="IPR007569">
    <property type="entry name" value="DUF559"/>
</dbReference>
<dbReference type="EMBL" id="BAAAKK010000003">
    <property type="protein sequence ID" value="GAA1421560.1"/>
    <property type="molecule type" value="Genomic_DNA"/>
</dbReference>
<protein>
    <recommendedName>
        <fullName evidence="1">DUF559 domain-containing protein</fullName>
    </recommendedName>
</protein>
<dbReference type="SUPFAM" id="SSF52980">
    <property type="entry name" value="Restriction endonuclease-like"/>
    <property type="match status" value="1"/>
</dbReference>
<evidence type="ECO:0000259" key="1">
    <source>
        <dbReference type="Pfam" id="PF04480"/>
    </source>
</evidence>
<comment type="caution">
    <text evidence="2">The sequence shown here is derived from an EMBL/GenBank/DDBJ whole genome shotgun (WGS) entry which is preliminary data.</text>
</comment>
<keyword evidence="3" id="KW-1185">Reference proteome</keyword>
<dbReference type="Proteomes" id="UP001501266">
    <property type="component" value="Unassembled WGS sequence"/>
</dbReference>
<dbReference type="Gene3D" id="3.40.960.10">
    <property type="entry name" value="VSR Endonuclease"/>
    <property type="match status" value="1"/>
</dbReference>
<reference evidence="2 3" key="1">
    <citation type="journal article" date="2019" name="Int. J. Syst. Evol. Microbiol.">
        <title>The Global Catalogue of Microorganisms (GCM) 10K type strain sequencing project: providing services to taxonomists for standard genome sequencing and annotation.</title>
        <authorList>
            <consortium name="The Broad Institute Genomics Platform"/>
            <consortium name="The Broad Institute Genome Sequencing Center for Infectious Disease"/>
            <person name="Wu L."/>
            <person name="Ma J."/>
        </authorList>
    </citation>
    <scope>NUCLEOTIDE SEQUENCE [LARGE SCALE GENOMIC DNA]</scope>
    <source>
        <strain evidence="2 3">JCM 12398</strain>
    </source>
</reference>
<accession>A0ABN1YSG0</accession>
<proteinExistence type="predicted"/>
<feature type="domain" description="DUF559" evidence="1">
    <location>
        <begin position="183"/>
        <end position="259"/>
    </location>
</feature>
<evidence type="ECO:0000313" key="2">
    <source>
        <dbReference type="EMBL" id="GAA1421560.1"/>
    </source>
</evidence>
<dbReference type="Pfam" id="PF04480">
    <property type="entry name" value="DUF559"/>
    <property type="match status" value="1"/>
</dbReference>
<dbReference type="InterPro" id="IPR011335">
    <property type="entry name" value="Restrct_endonuc-II-like"/>
</dbReference>